<accession>A0A1X6X805</accession>
<feature type="region of interest" description="Disordered" evidence="1">
    <location>
        <begin position="146"/>
        <end position="173"/>
    </location>
</feature>
<dbReference type="InterPro" id="IPR016181">
    <property type="entry name" value="Acyl_CoA_acyltransferase"/>
</dbReference>
<dbReference type="SUPFAM" id="SSF55729">
    <property type="entry name" value="Acyl-CoA N-acyltransferases (Nat)"/>
    <property type="match status" value="1"/>
</dbReference>
<sequence>MIRLIALDPSRRADWAELIAAFDGGAVDGSGFDAGEEIDTSEAGFGAYLEHRLGEADTAREPAPGRVHCTDRWIEQDGRLVGFLAIRHALNRFLFDVGGHIGYSVRPDARLRGVATAALAAGVEEARALGIDPVLVTCREDNEGSRRTIEANGGRLDGGGADGRLDGGGESGSDGMRRYWIGAAARPTRPAA</sequence>
<dbReference type="RefSeq" id="WP_087104934.1">
    <property type="nucleotide sequence ID" value="NZ_FWFG01000101.1"/>
</dbReference>
<gene>
    <name evidence="3" type="ORF">FM110_11680</name>
</gene>
<dbReference type="Gene3D" id="3.40.630.30">
    <property type="match status" value="1"/>
</dbReference>
<feature type="compositionally biased region" description="Gly residues" evidence="1">
    <location>
        <begin position="155"/>
        <end position="172"/>
    </location>
</feature>
<dbReference type="OrthoDB" id="9797989at2"/>
<proteinExistence type="predicted"/>
<name>A0A1X6X805_9MICO</name>
<evidence type="ECO:0000313" key="3">
    <source>
        <dbReference type="EMBL" id="SLM94667.1"/>
    </source>
</evidence>
<dbReference type="GO" id="GO:0016747">
    <property type="term" value="F:acyltransferase activity, transferring groups other than amino-acyl groups"/>
    <property type="evidence" value="ECO:0007669"/>
    <property type="project" value="InterPro"/>
</dbReference>
<dbReference type="PANTHER" id="PTHR39173">
    <property type="entry name" value="ACETYLTRANSFERASE"/>
    <property type="match status" value="1"/>
</dbReference>
<dbReference type="Proteomes" id="UP000195981">
    <property type="component" value="Unassembled WGS sequence"/>
</dbReference>
<dbReference type="PANTHER" id="PTHR39173:SF1">
    <property type="entry name" value="ACETYLTRANSFERASE"/>
    <property type="match status" value="1"/>
</dbReference>
<evidence type="ECO:0000256" key="1">
    <source>
        <dbReference type="SAM" id="MobiDB-lite"/>
    </source>
</evidence>
<dbReference type="EMBL" id="FWFG01000101">
    <property type="protein sequence ID" value="SLM94667.1"/>
    <property type="molecule type" value="Genomic_DNA"/>
</dbReference>
<keyword evidence="4" id="KW-1185">Reference proteome</keyword>
<feature type="domain" description="N-acetyltransferase" evidence="2">
    <location>
        <begin position="5"/>
        <end position="181"/>
    </location>
</feature>
<organism evidence="3 4">
    <name type="scientific">Brachybacterium nesterenkovii</name>
    <dbReference type="NCBI Taxonomy" id="47847"/>
    <lineage>
        <taxon>Bacteria</taxon>
        <taxon>Bacillati</taxon>
        <taxon>Actinomycetota</taxon>
        <taxon>Actinomycetes</taxon>
        <taxon>Micrococcales</taxon>
        <taxon>Dermabacteraceae</taxon>
        <taxon>Brachybacterium</taxon>
    </lineage>
</organism>
<evidence type="ECO:0000259" key="2">
    <source>
        <dbReference type="PROSITE" id="PS51186"/>
    </source>
</evidence>
<dbReference type="PROSITE" id="PS51186">
    <property type="entry name" value="GNAT"/>
    <property type="match status" value="1"/>
</dbReference>
<dbReference type="AlphaFoldDB" id="A0A1X6X805"/>
<protein>
    <submittedName>
        <fullName evidence="3">PhnO protein</fullName>
    </submittedName>
</protein>
<dbReference type="CDD" id="cd04301">
    <property type="entry name" value="NAT_SF"/>
    <property type="match status" value="1"/>
</dbReference>
<evidence type="ECO:0000313" key="4">
    <source>
        <dbReference type="Proteomes" id="UP000195981"/>
    </source>
</evidence>
<dbReference type="Pfam" id="PF00583">
    <property type="entry name" value="Acetyltransf_1"/>
    <property type="match status" value="1"/>
</dbReference>
<reference evidence="3 4" key="1">
    <citation type="submission" date="2017-02" db="EMBL/GenBank/DDBJ databases">
        <authorList>
            <person name="Peterson S.W."/>
        </authorList>
    </citation>
    <scope>NUCLEOTIDE SEQUENCE [LARGE SCALE GENOMIC DNA]</scope>
    <source>
        <strain evidence="3 4">CIP104813</strain>
    </source>
</reference>
<dbReference type="InterPro" id="IPR000182">
    <property type="entry name" value="GNAT_dom"/>
</dbReference>